<name>A0A553P7D2_TIGCA</name>
<dbReference type="Proteomes" id="UP000318571">
    <property type="component" value="Chromosome 3"/>
</dbReference>
<feature type="signal peptide" evidence="2">
    <location>
        <begin position="1"/>
        <end position="22"/>
    </location>
</feature>
<sequence>MTACIVTLVTIAFFFLLQPSSGEQSQGGYPHSLHERSIREKHWNSLVGHIINKHHNALLTHHFKGEYKETGARIHVPPAKLPIWMLSGKYSAQAELWDTNGHLGCLKLNIKLA</sequence>
<keyword evidence="1 2" id="KW-0732">Signal</keyword>
<dbReference type="SUPFAM" id="SSF63707">
    <property type="entry name" value="Ganglioside M2 (gm2) activator"/>
    <property type="match status" value="1"/>
</dbReference>
<accession>A0A553P7D2</accession>
<proteinExistence type="predicted"/>
<dbReference type="InterPro" id="IPR036846">
    <property type="entry name" value="GM2-AP_sf"/>
</dbReference>
<gene>
    <name evidence="3" type="ORF">TCAL_03346</name>
</gene>
<feature type="chain" id="PRO_5022204341" evidence="2">
    <location>
        <begin position="23"/>
        <end position="113"/>
    </location>
</feature>
<dbReference type="Gene3D" id="2.70.220.10">
    <property type="entry name" value="Ganglioside GM2 activator"/>
    <property type="match status" value="1"/>
</dbReference>
<comment type="caution">
    <text evidence="3">The sequence shown here is derived from an EMBL/GenBank/DDBJ whole genome shotgun (WGS) entry which is preliminary data.</text>
</comment>
<dbReference type="EMBL" id="VCGU01000007">
    <property type="protein sequence ID" value="TRY73594.1"/>
    <property type="molecule type" value="Genomic_DNA"/>
</dbReference>
<organism evidence="3 4">
    <name type="scientific">Tigriopus californicus</name>
    <name type="common">Marine copepod</name>
    <dbReference type="NCBI Taxonomy" id="6832"/>
    <lineage>
        <taxon>Eukaryota</taxon>
        <taxon>Metazoa</taxon>
        <taxon>Ecdysozoa</taxon>
        <taxon>Arthropoda</taxon>
        <taxon>Crustacea</taxon>
        <taxon>Multicrustacea</taxon>
        <taxon>Hexanauplia</taxon>
        <taxon>Copepoda</taxon>
        <taxon>Harpacticoida</taxon>
        <taxon>Harpacticidae</taxon>
        <taxon>Tigriopus</taxon>
    </lineage>
</organism>
<evidence type="ECO:0000256" key="2">
    <source>
        <dbReference type="SAM" id="SignalP"/>
    </source>
</evidence>
<evidence type="ECO:0000256" key="1">
    <source>
        <dbReference type="ARBA" id="ARBA00022729"/>
    </source>
</evidence>
<keyword evidence="4" id="KW-1185">Reference proteome</keyword>
<evidence type="ECO:0000313" key="3">
    <source>
        <dbReference type="EMBL" id="TRY73594.1"/>
    </source>
</evidence>
<dbReference type="AlphaFoldDB" id="A0A553P7D2"/>
<reference evidence="3 4" key="1">
    <citation type="journal article" date="2018" name="Nat. Ecol. Evol.">
        <title>Genomic signatures of mitonuclear coevolution across populations of Tigriopus californicus.</title>
        <authorList>
            <person name="Barreto F.S."/>
            <person name="Watson E.T."/>
            <person name="Lima T.G."/>
            <person name="Willett C.S."/>
            <person name="Edmands S."/>
            <person name="Li W."/>
            <person name="Burton R.S."/>
        </authorList>
    </citation>
    <scope>NUCLEOTIDE SEQUENCE [LARGE SCALE GENOMIC DNA]</scope>
    <source>
        <strain evidence="3 4">San Diego</strain>
    </source>
</reference>
<evidence type="ECO:0000313" key="4">
    <source>
        <dbReference type="Proteomes" id="UP000318571"/>
    </source>
</evidence>
<protein>
    <submittedName>
        <fullName evidence="3">Uncharacterized protein</fullName>
    </submittedName>
</protein>